<name>A0A165R6T8_9APHY</name>
<evidence type="ECO:0000256" key="1">
    <source>
        <dbReference type="SAM" id="MobiDB-lite"/>
    </source>
</evidence>
<organism evidence="2 3">
    <name type="scientific">Daedalea quercina L-15889</name>
    <dbReference type="NCBI Taxonomy" id="1314783"/>
    <lineage>
        <taxon>Eukaryota</taxon>
        <taxon>Fungi</taxon>
        <taxon>Dikarya</taxon>
        <taxon>Basidiomycota</taxon>
        <taxon>Agaricomycotina</taxon>
        <taxon>Agaricomycetes</taxon>
        <taxon>Polyporales</taxon>
        <taxon>Fomitopsis</taxon>
    </lineage>
</organism>
<feature type="compositionally biased region" description="Basic and acidic residues" evidence="1">
    <location>
        <begin position="22"/>
        <end position="71"/>
    </location>
</feature>
<evidence type="ECO:0000313" key="2">
    <source>
        <dbReference type="EMBL" id="KZT70381.1"/>
    </source>
</evidence>
<dbReference type="AlphaFoldDB" id="A0A165R6T8"/>
<accession>A0A165R6T8</accession>
<evidence type="ECO:0000313" key="3">
    <source>
        <dbReference type="Proteomes" id="UP000076727"/>
    </source>
</evidence>
<dbReference type="Proteomes" id="UP000076727">
    <property type="component" value="Unassembled WGS sequence"/>
</dbReference>
<proteinExistence type="predicted"/>
<gene>
    <name evidence="2" type="ORF">DAEQUDRAFT_221184</name>
</gene>
<sequence length="107" mass="11136">MGGGLEEGRCVGRAGRAAPGRGGEERRGEEENGVGGRREKGGGLEGEPVREGEQGESDRHTAGTLDRERARGASSDLTSVSPFAQQVGVARGFYAPPPHRSHRIASG</sequence>
<dbReference type="EMBL" id="KV429052">
    <property type="protein sequence ID" value="KZT70381.1"/>
    <property type="molecule type" value="Genomic_DNA"/>
</dbReference>
<reference evidence="2 3" key="1">
    <citation type="journal article" date="2016" name="Mol. Biol. Evol.">
        <title>Comparative Genomics of Early-Diverging Mushroom-Forming Fungi Provides Insights into the Origins of Lignocellulose Decay Capabilities.</title>
        <authorList>
            <person name="Nagy L.G."/>
            <person name="Riley R."/>
            <person name="Tritt A."/>
            <person name="Adam C."/>
            <person name="Daum C."/>
            <person name="Floudas D."/>
            <person name="Sun H."/>
            <person name="Yadav J.S."/>
            <person name="Pangilinan J."/>
            <person name="Larsson K.H."/>
            <person name="Matsuura K."/>
            <person name="Barry K."/>
            <person name="Labutti K."/>
            <person name="Kuo R."/>
            <person name="Ohm R.A."/>
            <person name="Bhattacharya S.S."/>
            <person name="Shirouzu T."/>
            <person name="Yoshinaga Y."/>
            <person name="Martin F.M."/>
            <person name="Grigoriev I.V."/>
            <person name="Hibbett D.S."/>
        </authorList>
    </citation>
    <scope>NUCLEOTIDE SEQUENCE [LARGE SCALE GENOMIC DNA]</scope>
    <source>
        <strain evidence="2 3">L-15889</strain>
    </source>
</reference>
<feature type="compositionally biased region" description="Basic and acidic residues" evidence="1">
    <location>
        <begin position="1"/>
        <end position="10"/>
    </location>
</feature>
<feature type="region of interest" description="Disordered" evidence="1">
    <location>
        <begin position="1"/>
        <end position="82"/>
    </location>
</feature>
<keyword evidence="3" id="KW-1185">Reference proteome</keyword>
<protein>
    <submittedName>
        <fullName evidence="2">Uncharacterized protein</fullName>
    </submittedName>
</protein>